<dbReference type="AlphaFoldDB" id="A0A0F9RAQ8"/>
<reference evidence="1" key="1">
    <citation type="journal article" date="2015" name="Nature">
        <title>Complex archaea that bridge the gap between prokaryotes and eukaryotes.</title>
        <authorList>
            <person name="Spang A."/>
            <person name="Saw J.H."/>
            <person name="Jorgensen S.L."/>
            <person name="Zaremba-Niedzwiedzka K."/>
            <person name="Martijn J."/>
            <person name="Lind A.E."/>
            <person name="van Eijk R."/>
            <person name="Schleper C."/>
            <person name="Guy L."/>
            <person name="Ettema T.J."/>
        </authorList>
    </citation>
    <scope>NUCLEOTIDE SEQUENCE</scope>
</reference>
<sequence length="56" mass="6422">LESLLGNLSDIEGKPRKFDSARDDAIEDLENLTQWLKRDGFPPDVRKAIEEHQSDL</sequence>
<comment type="caution">
    <text evidence="1">The sequence shown here is derived from an EMBL/GenBank/DDBJ whole genome shotgun (WGS) entry which is preliminary data.</text>
</comment>
<gene>
    <name evidence="1" type="ORF">LCGC14_0672770</name>
</gene>
<protein>
    <submittedName>
        <fullName evidence="1">Uncharacterized protein</fullName>
    </submittedName>
</protein>
<dbReference type="EMBL" id="LAZR01001330">
    <property type="protein sequence ID" value="KKN46437.1"/>
    <property type="molecule type" value="Genomic_DNA"/>
</dbReference>
<proteinExistence type="predicted"/>
<feature type="non-terminal residue" evidence="1">
    <location>
        <position position="1"/>
    </location>
</feature>
<organism evidence="1">
    <name type="scientific">marine sediment metagenome</name>
    <dbReference type="NCBI Taxonomy" id="412755"/>
    <lineage>
        <taxon>unclassified sequences</taxon>
        <taxon>metagenomes</taxon>
        <taxon>ecological metagenomes</taxon>
    </lineage>
</organism>
<evidence type="ECO:0000313" key="1">
    <source>
        <dbReference type="EMBL" id="KKN46437.1"/>
    </source>
</evidence>
<accession>A0A0F9RAQ8</accession>
<name>A0A0F9RAQ8_9ZZZZ</name>